<evidence type="ECO:0000256" key="1">
    <source>
        <dbReference type="SAM" id="MobiDB-lite"/>
    </source>
</evidence>
<dbReference type="Proteomes" id="UP000076580">
    <property type="component" value="Chromosome 02"/>
</dbReference>
<dbReference type="EMBL" id="LAYC01000002">
    <property type="protein sequence ID" value="KYK57500.1"/>
    <property type="molecule type" value="Genomic_DNA"/>
</dbReference>
<dbReference type="RefSeq" id="XP_040656852.1">
    <property type="nucleotide sequence ID" value="XM_040801819.1"/>
</dbReference>
<feature type="compositionally biased region" description="Polar residues" evidence="1">
    <location>
        <begin position="95"/>
        <end position="114"/>
    </location>
</feature>
<keyword evidence="3" id="KW-1185">Reference proteome</keyword>
<feature type="compositionally biased region" description="Low complexity" evidence="1">
    <location>
        <begin position="48"/>
        <end position="57"/>
    </location>
</feature>
<feature type="region of interest" description="Disordered" evidence="1">
    <location>
        <begin position="48"/>
        <end position="81"/>
    </location>
</feature>
<protein>
    <submittedName>
        <fullName evidence="2">Uncharacterized protein</fullName>
    </submittedName>
</protein>
<dbReference type="InParanoid" id="A0A151GK71"/>
<proteinExistence type="predicted"/>
<sequence length="114" mass="12339">MSQSQSELISILANRKAAPQWKQRPQNAPAMPQLGGRKTVAGMLSRSVNVEPSSSSNDFATQQTARSAPYSHPNTHGTGNIWYNDATVLREGQPLTVSRATDNGESSQQTKLSK</sequence>
<evidence type="ECO:0000313" key="3">
    <source>
        <dbReference type="Proteomes" id="UP000076580"/>
    </source>
</evidence>
<feature type="region of interest" description="Disordered" evidence="1">
    <location>
        <begin position="1"/>
        <end position="35"/>
    </location>
</feature>
<feature type="compositionally biased region" description="Polar residues" evidence="1">
    <location>
        <begin position="58"/>
        <end position="78"/>
    </location>
</feature>
<gene>
    <name evidence="2" type="ORF">DCS_04510</name>
</gene>
<name>A0A151GK71_DRECN</name>
<feature type="region of interest" description="Disordered" evidence="1">
    <location>
        <begin position="93"/>
        <end position="114"/>
    </location>
</feature>
<accession>A0A151GK71</accession>
<dbReference type="AlphaFoldDB" id="A0A151GK71"/>
<comment type="caution">
    <text evidence="2">The sequence shown here is derived from an EMBL/GenBank/DDBJ whole genome shotgun (WGS) entry which is preliminary data.</text>
</comment>
<organism evidence="2 3">
    <name type="scientific">Drechmeria coniospora</name>
    <name type="common">Nematophagous fungus</name>
    <name type="synonym">Meria coniospora</name>
    <dbReference type="NCBI Taxonomy" id="98403"/>
    <lineage>
        <taxon>Eukaryota</taxon>
        <taxon>Fungi</taxon>
        <taxon>Dikarya</taxon>
        <taxon>Ascomycota</taxon>
        <taxon>Pezizomycotina</taxon>
        <taxon>Sordariomycetes</taxon>
        <taxon>Hypocreomycetidae</taxon>
        <taxon>Hypocreales</taxon>
        <taxon>Ophiocordycipitaceae</taxon>
        <taxon>Drechmeria</taxon>
    </lineage>
</organism>
<reference evidence="2 3" key="1">
    <citation type="journal article" date="2016" name="Sci. Rep.">
        <title>Insights into Adaptations to a Near-Obligate Nematode Endoparasitic Lifestyle from the Finished Genome of Drechmeria coniospora.</title>
        <authorList>
            <person name="Zhang L."/>
            <person name="Zhou Z."/>
            <person name="Guo Q."/>
            <person name="Fokkens L."/>
            <person name="Miskei M."/>
            <person name="Pocsi I."/>
            <person name="Zhang W."/>
            <person name="Chen M."/>
            <person name="Wang L."/>
            <person name="Sun Y."/>
            <person name="Donzelli B.G."/>
            <person name="Gibson D.M."/>
            <person name="Nelson D.R."/>
            <person name="Luo J.G."/>
            <person name="Rep M."/>
            <person name="Liu H."/>
            <person name="Yang S."/>
            <person name="Wang J."/>
            <person name="Krasnoff S.B."/>
            <person name="Xu Y."/>
            <person name="Molnar I."/>
            <person name="Lin M."/>
        </authorList>
    </citation>
    <scope>NUCLEOTIDE SEQUENCE [LARGE SCALE GENOMIC DNA]</scope>
    <source>
        <strain evidence="2 3">ARSEF 6962</strain>
    </source>
</reference>
<evidence type="ECO:0000313" key="2">
    <source>
        <dbReference type="EMBL" id="KYK57500.1"/>
    </source>
</evidence>
<dbReference type="GeneID" id="63717153"/>